<name>A0A4S8L2T7_DENBC</name>
<dbReference type="AlphaFoldDB" id="A0A4S8L2T7"/>
<organism evidence="1 2">
    <name type="scientific">Dendrothele bispora (strain CBS 962.96)</name>
    <dbReference type="NCBI Taxonomy" id="1314807"/>
    <lineage>
        <taxon>Eukaryota</taxon>
        <taxon>Fungi</taxon>
        <taxon>Dikarya</taxon>
        <taxon>Basidiomycota</taxon>
        <taxon>Agaricomycotina</taxon>
        <taxon>Agaricomycetes</taxon>
        <taxon>Agaricomycetidae</taxon>
        <taxon>Agaricales</taxon>
        <taxon>Agaricales incertae sedis</taxon>
        <taxon>Dendrothele</taxon>
    </lineage>
</organism>
<proteinExistence type="predicted"/>
<sequence length="255" mass="28329">MSVSRVPARRNIGRVCPPRPSAFSGVVTGLPDPSQLERYTKFQVLDLLAGKCILWSLRTVSVHQPVTRPSALPGPLKQPTSHIHHRRFLVVFFLHHVPPQHSRYPRHTLSLRLSSHEHGAIINLRATTQSRQHRLNLTYNSSRAVTFTVETLTSHYCPPGSQLILGRNVQAVCNKTSESDLPETLQQSSSQLVRDTQPVAFPTSYSSAIPVTSQSATAFRENPGVAENLLTKENISEHRTAFATSLSPLHSIPYL</sequence>
<protein>
    <submittedName>
        <fullName evidence="1">Uncharacterized protein</fullName>
    </submittedName>
</protein>
<gene>
    <name evidence="1" type="ORF">K435DRAFT_871983</name>
</gene>
<evidence type="ECO:0000313" key="1">
    <source>
        <dbReference type="EMBL" id="THU82777.1"/>
    </source>
</evidence>
<reference evidence="1 2" key="1">
    <citation type="journal article" date="2019" name="Nat. Ecol. Evol.">
        <title>Megaphylogeny resolves global patterns of mushroom evolution.</title>
        <authorList>
            <person name="Varga T."/>
            <person name="Krizsan K."/>
            <person name="Foldi C."/>
            <person name="Dima B."/>
            <person name="Sanchez-Garcia M."/>
            <person name="Sanchez-Ramirez S."/>
            <person name="Szollosi G.J."/>
            <person name="Szarkandi J.G."/>
            <person name="Papp V."/>
            <person name="Albert L."/>
            <person name="Andreopoulos W."/>
            <person name="Angelini C."/>
            <person name="Antonin V."/>
            <person name="Barry K.W."/>
            <person name="Bougher N.L."/>
            <person name="Buchanan P."/>
            <person name="Buyck B."/>
            <person name="Bense V."/>
            <person name="Catcheside P."/>
            <person name="Chovatia M."/>
            <person name="Cooper J."/>
            <person name="Damon W."/>
            <person name="Desjardin D."/>
            <person name="Finy P."/>
            <person name="Geml J."/>
            <person name="Haridas S."/>
            <person name="Hughes K."/>
            <person name="Justo A."/>
            <person name="Karasinski D."/>
            <person name="Kautmanova I."/>
            <person name="Kiss B."/>
            <person name="Kocsube S."/>
            <person name="Kotiranta H."/>
            <person name="LaButti K.M."/>
            <person name="Lechner B.E."/>
            <person name="Liimatainen K."/>
            <person name="Lipzen A."/>
            <person name="Lukacs Z."/>
            <person name="Mihaltcheva S."/>
            <person name="Morgado L.N."/>
            <person name="Niskanen T."/>
            <person name="Noordeloos M.E."/>
            <person name="Ohm R.A."/>
            <person name="Ortiz-Santana B."/>
            <person name="Ovrebo C."/>
            <person name="Racz N."/>
            <person name="Riley R."/>
            <person name="Savchenko A."/>
            <person name="Shiryaev A."/>
            <person name="Soop K."/>
            <person name="Spirin V."/>
            <person name="Szebenyi C."/>
            <person name="Tomsovsky M."/>
            <person name="Tulloss R.E."/>
            <person name="Uehling J."/>
            <person name="Grigoriev I.V."/>
            <person name="Vagvolgyi C."/>
            <person name="Papp T."/>
            <person name="Martin F.M."/>
            <person name="Miettinen O."/>
            <person name="Hibbett D.S."/>
            <person name="Nagy L.G."/>
        </authorList>
    </citation>
    <scope>NUCLEOTIDE SEQUENCE [LARGE SCALE GENOMIC DNA]</scope>
    <source>
        <strain evidence="1 2">CBS 962.96</strain>
    </source>
</reference>
<evidence type="ECO:0000313" key="2">
    <source>
        <dbReference type="Proteomes" id="UP000297245"/>
    </source>
</evidence>
<dbReference type="EMBL" id="ML179709">
    <property type="protein sequence ID" value="THU82777.1"/>
    <property type="molecule type" value="Genomic_DNA"/>
</dbReference>
<accession>A0A4S8L2T7</accession>
<keyword evidence="2" id="KW-1185">Reference proteome</keyword>
<dbReference type="Proteomes" id="UP000297245">
    <property type="component" value="Unassembled WGS sequence"/>
</dbReference>